<evidence type="ECO:0000313" key="5">
    <source>
        <dbReference type="Proteomes" id="UP001204798"/>
    </source>
</evidence>
<dbReference type="Pfam" id="PF01168">
    <property type="entry name" value="Ala_racemase_N"/>
    <property type="match status" value="1"/>
</dbReference>
<dbReference type="PANTHER" id="PTHR28004:SF2">
    <property type="entry name" value="D-SERINE DEHYDRATASE"/>
    <property type="match status" value="1"/>
</dbReference>
<protein>
    <submittedName>
        <fullName evidence="4">D-serine deaminase-like pyridoxal phosphate-dependent protein</fullName>
    </submittedName>
</protein>
<accession>A0ABT2EKT2</accession>
<dbReference type="InterPro" id="IPR001608">
    <property type="entry name" value="Ala_racemase_N"/>
</dbReference>
<dbReference type="Proteomes" id="UP001204798">
    <property type="component" value="Unassembled WGS sequence"/>
</dbReference>
<organism evidence="4 5">
    <name type="scientific">Candidatus Fervidibacter sacchari</name>
    <dbReference type="NCBI Taxonomy" id="1448929"/>
    <lineage>
        <taxon>Bacteria</taxon>
        <taxon>Candidatus Fervidibacterota</taxon>
        <taxon>Candidatus Fervidibacter</taxon>
    </lineage>
</organism>
<sequence>MTWRDAERFVGRSIFDEGVPTPFVFIDIAILQRNIAHMQALAQTAGVKLRPHIKTHKIAAIAKMQMQAGAFGLTVAKLGEAQALLDAGIQTSFMVAQPFVGTEKVRWALRIAENCELLVCLDSVELAEEMGEVAARDGKTLDIVLIVDTEYKRFGVDWRQAPQVAERIAQLKGVRFRGIRSHDGRTYRLSTPEERMQAAREEAERMANVADQIRRRGIECELVSIGSTPGAYFVLQNGWTDGITELRPGNYVFHDRMQISLGVARPEDCALRVVASVVSTPREGEALIDSGLKTLTGTLDRFSEGYGLVVAHGRKDGEVRELPQMTIERLWEECGLVRYKGEQMRIGDRLVIVPNHSCEITNLAEVVFFGSNGQIEGFWIAEARGKVW</sequence>
<dbReference type="InterPro" id="IPR051466">
    <property type="entry name" value="D-amino_acid_metab_enzyme"/>
</dbReference>
<evidence type="ECO:0000256" key="2">
    <source>
        <dbReference type="ARBA" id="ARBA00023239"/>
    </source>
</evidence>
<evidence type="ECO:0000256" key="1">
    <source>
        <dbReference type="ARBA" id="ARBA00005323"/>
    </source>
</evidence>
<dbReference type="InterPro" id="IPR026956">
    <property type="entry name" value="D-ser_dehydrat-like_dom"/>
</dbReference>
<dbReference type="InterPro" id="IPR029066">
    <property type="entry name" value="PLP-binding_barrel"/>
</dbReference>
<proteinExistence type="inferred from homology"/>
<dbReference type="InterPro" id="IPR042208">
    <property type="entry name" value="D-ser_dehydrat-like_sf"/>
</dbReference>
<reference evidence="4 5" key="1">
    <citation type="submission" date="2022-08" db="EMBL/GenBank/DDBJ databases">
        <title>Bacterial and archaeal communities from various locations to study Microbial Dark Matter (Phase II).</title>
        <authorList>
            <person name="Stepanauskas R."/>
        </authorList>
    </citation>
    <scope>NUCLEOTIDE SEQUENCE [LARGE SCALE GENOMIC DNA]</scope>
    <source>
        <strain evidence="4 5">PD1</strain>
    </source>
</reference>
<dbReference type="Pfam" id="PF14031">
    <property type="entry name" value="D-ser_dehydrat"/>
    <property type="match status" value="1"/>
</dbReference>
<name>A0ABT2EKT2_9BACT</name>
<dbReference type="Gene3D" id="2.40.37.20">
    <property type="entry name" value="D-serine dehydratase-like domain"/>
    <property type="match status" value="1"/>
</dbReference>
<comment type="caution">
    <text evidence="4">The sequence shown here is derived from an EMBL/GenBank/DDBJ whole genome shotgun (WGS) entry which is preliminary data.</text>
</comment>
<evidence type="ECO:0000313" key="4">
    <source>
        <dbReference type="EMBL" id="MCS3918465.1"/>
    </source>
</evidence>
<dbReference type="EMBL" id="JANUCP010000002">
    <property type="protein sequence ID" value="MCS3918465.1"/>
    <property type="molecule type" value="Genomic_DNA"/>
</dbReference>
<keyword evidence="5" id="KW-1185">Reference proteome</keyword>
<evidence type="ECO:0000259" key="3">
    <source>
        <dbReference type="SMART" id="SM01119"/>
    </source>
</evidence>
<dbReference type="Gene3D" id="3.20.20.10">
    <property type="entry name" value="Alanine racemase"/>
    <property type="match status" value="1"/>
</dbReference>
<dbReference type="RefSeq" id="WP_259094334.1">
    <property type="nucleotide sequence ID" value="NZ_CP130454.1"/>
</dbReference>
<feature type="domain" description="D-serine dehydratase-like" evidence="3">
    <location>
        <begin position="270"/>
        <end position="371"/>
    </location>
</feature>
<dbReference type="PANTHER" id="PTHR28004">
    <property type="entry name" value="ZGC:162816-RELATED"/>
    <property type="match status" value="1"/>
</dbReference>
<gene>
    <name evidence="4" type="ORF">M2350_000865</name>
</gene>
<dbReference type="SMART" id="SM01119">
    <property type="entry name" value="D-ser_dehydrat"/>
    <property type="match status" value="1"/>
</dbReference>
<comment type="similarity">
    <text evidence="1">Belongs to the DSD1 family.</text>
</comment>
<keyword evidence="2" id="KW-0456">Lyase</keyword>
<dbReference type="SUPFAM" id="SSF51419">
    <property type="entry name" value="PLP-binding barrel"/>
    <property type="match status" value="1"/>
</dbReference>